<dbReference type="InterPro" id="IPR050645">
    <property type="entry name" value="Histidine_acid_phosphatase"/>
</dbReference>
<accession>A0A9N9XNM9</accession>
<dbReference type="PROSITE" id="PS51257">
    <property type="entry name" value="PROKAR_LIPOPROTEIN"/>
    <property type="match status" value="1"/>
</dbReference>
<dbReference type="InterPro" id="IPR033379">
    <property type="entry name" value="Acid_Pase_AS"/>
</dbReference>
<dbReference type="OrthoDB" id="5821688at2759"/>
<dbReference type="GO" id="GO:0003993">
    <property type="term" value="F:acid phosphatase activity"/>
    <property type="evidence" value="ECO:0007669"/>
    <property type="project" value="UniProtKB-EC"/>
</dbReference>
<dbReference type="InterPro" id="IPR029033">
    <property type="entry name" value="His_PPase_superfam"/>
</dbReference>
<dbReference type="EC" id="3.1.3.2" evidence="3"/>
<reference evidence="9" key="1">
    <citation type="submission" date="2022-01" db="EMBL/GenBank/DDBJ databases">
        <authorList>
            <person name="King R."/>
        </authorList>
    </citation>
    <scope>NUCLEOTIDE SEQUENCE</scope>
</reference>
<dbReference type="Gene3D" id="3.40.50.1240">
    <property type="entry name" value="Phosphoglycerate mutase-like"/>
    <property type="match status" value="1"/>
</dbReference>
<dbReference type="AlphaFoldDB" id="A0A9N9XNM9"/>
<keyword evidence="10" id="KW-1185">Reference proteome</keyword>
<evidence type="ECO:0000256" key="4">
    <source>
        <dbReference type="ARBA" id="ARBA00022729"/>
    </source>
</evidence>
<dbReference type="PROSITE" id="PS00616">
    <property type="entry name" value="HIS_ACID_PHOSPHAT_1"/>
    <property type="match status" value="1"/>
</dbReference>
<evidence type="ECO:0000313" key="10">
    <source>
        <dbReference type="Proteomes" id="UP001153712"/>
    </source>
</evidence>
<evidence type="ECO:0000313" key="9">
    <source>
        <dbReference type="EMBL" id="CAG9858512.1"/>
    </source>
</evidence>
<sequence length="365" mass="42772">MINRLIFLLVFLVLYILSSCEHCQCLLSLITIYRHGARSPIRLYKNDPYINMSKELWPEGLGQLTNLGKMQQYQLGQWLRSNYKHFIPENYDRSFIQVHSSNKDRCLMSAATNLAGLFPPKRDQIWNKKLQWQPAPIHTLPESQDAILAIGKPCPRFAKLLEDFMRNFPLHQNFLHETQHMQEYIEKNVGAEMSLDDLKSFHDTLFVERSMGLTLPKWTHKVFPERTIQYITYSFVLPTYTPQLARLMAGPLINKITDFFENVLADPANNPKYLMLSAHDKTMIYLLNALEIYDNVWVEYASAINFELYSCREKTFINVKFKNSTGHISLTIKHCENDCEFERFKKITTHLRINPQAWSNECHNG</sequence>
<evidence type="ECO:0000256" key="6">
    <source>
        <dbReference type="ARBA" id="ARBA00023157"/>
    </source>
</evidence>
<dbReference type="Proteomes" id="UP001153712">
    <property type="component" value="Chromosome 2"/>
</dbReference>
<feature type="chain" id="PRO_5040390012" description="acid phosphatase" evidence="8">
    <location>
        <begin position="21"/>
        <end position="365"/>
    </location>
</feature>
<proteinExistence type="inferred from homology"/>
<evidence type="ECO:0000256" key="7">
    <source>
        <dbReference type="ARBA" id="ARBA00023180"/>
    </source>
</evidence>
<keyword evidence="4 8" id="KW-0732">Signal</keyword>
<evidence type="ECO:0000256" key="3">
    <source>
        <dbReference type="ARBA" id="ARBA00012646"/>
    </source>
</evidence>
<dbReference type="CDD" id="cd07061">
    <property type="entry name" value="HP_HAP_like"/>
    <property type="match status" value="1"/>
</dbReference>
<gene>
    <name evidence="9" type="ORF">PHYEVI_LOCUS4901</name>
</gene>
<name>A0A9N9XNM9_PHYSR</name>
<evidence type="ECO:0000256" key="5">
    <source>
        <dbReference type="ARBA" id="ARBA00022801"/>
    </source>
</evidence>
<evidence type="ECO:0000256" key="1">
    <source>
        <dbReference type="ARBA" id="ARBA00000032"/>
    </source>
</evidence>
<feature type="signal peptide" evidence="8">
    <location>
        <begin position="1"/>
        <end position="20"/>
    </location>
</feature>
<evidence type="ECO:0000256" key="2">
    <source>
        <dbReference type="ARBA" id="ARBA00005375"/>
    </source>
</evidence>
<dbReference type="SUPFAM" id="SSF53254">
    <property type="entry name" value="Phosphoglycerate mutase-like"/>
    <property type="match status" value="1"/>
</dbReference>
<dbReference type="Pfam" id="PF00328">
    <property type="entry name" value="His_Phos_2"/>
    <property type="match status" value="1"/>
</dbReference>
<keyword evidence="6" id="KW-1015">Disulfide bond</keyword>
<comment type="catalytic activity">
    <reaction evidence="1">
        <text>a phosphate monoester + H2O = an alcohol + phosphate</text>
        <dbReference type="Rhea" id="RHEA:15017"/>
        <dbReference type="ChEBI" id="CHEBI:15377"/>
        <dbReference type="ChEBI" id="CHEBI:30879"/>
        <dbReference type="ChEBI" id="CHEBI:43474"/>
        <dbReference type="ChEBI" id="CHEBI:67140"/>
        <dbReference type="EC" id="3.1.3.2"/>
    </reaction>
</comment>
<dbReference type="InterPro" id="IPR000560">
    <property type="entry name" value="His_Pase_clade-2"/>
</dbReference>
<dbReference type="PANTHER" id="PTHR11567:SF211">
    <property type="entry name" value="PROSTATIC ACID PHOSPHATASE"/>
    <property type="match status" value="1"/>
</dbReference>
<keyword evidence="5" id="KW-0378">Hydrolase</keyword>
<dbReference type="PANTHER" id="PTHR11567">
    <property type="entry name" value="ACID PHOSPHATASE-RELATED"/>
    <property type="match status" value="1"/>
</dbReference>
<protein>
    <recommendedName>
        <fullName evidence="3">acid phosphatase</fullName>
        <ecNumber evidence="3">3.1.3.2</ecNumber>
    </recommendedName>
</protein>
<keyword evidence="7" id="KW-0325">Glycoprotein</keyword>
<evidence type="ECO:0000256" key="8">
    <source>
        <dbReference type="SAM" id="SignalP"/>
    </source>
</evidence>
<dbReference type="EMBL" id="OU900095">
    <property type="protein sequence ID" value="CAG9858512.1"/>
    <property type="molecule type" value="Genomic_DNA"/>
</dbReference>
<comment type="similarity">
    <text evidence="2">Belongs to the histidine acid phosphatase family.</text>
</comment>
<organism evidence="9 10">
    <name type="scientific">Phyllotreta striolata</name>
    <name type="common">Striped flea beetle</name>
    <name type="synonym">Crioceris striolata</name>
    <dbReference type="NCBI Taxonomy" id="444603"/>
    <lineage>
        <taxon>Eukaryota</taxon>
        <taxon>Metazoa</taxon>
        <taxon>Ecdysozoa</taxon>
        <taxon>Arthropoda</taxon>
        <taxon>Hexapoda</taxon>
        <taxon>Insecta</taxon>
        <taxon>Pterygota</taxon>
        <taxon>Neoptera</taxon>
        <taxon>Endopterygota</taxon>
        <taxon>Coleoptera</taxon>
        <taxon>Polyphaga</taxon>
        <taxon>Cucujiformia</taxon>
        <taxon>Chrysomeloidea</taxon>
        <taxon>Chrysomelidae</taxon>
        <taxon>Galerucinae</taxon>
        <taxon>Alticini</taxon>
        <taxon>Phyllotreta</taxon>
    </lineage>
</organism>